<proteinExistence type="inferred from homology"/>
<dbReference type="Pfam" id="PF05667">
    <property type="entry name" value="CCDC22_CC"/>
    <property type="match status" value="1"/>
</dbReference>
<sequence>MEQDTDQLLIGSLQQFGFDLQGKQIKYLQDIDGDILRLICFQFLEYMGSSVTLQSMKGQQKFRQSSKIFEEMKNLYNLRIDINSLLSPQKDDIRKILLAILQKLSMHEEAGENLNINVARLGVQSFDSFQDKEILLIDKDSLKKKLIICGNIQRTKQLIQENQKDDETFQKVLIQDQYGNEIEKIVPLEALEEEKTLEIKKEKIELIKDKGKRIDQEYSELIADIKNNYEKKEKLVEDFKRMPQSGNRQQYVKKITEIKKNYDKQKDEMESIVKDVKQIEDAIQYQQNVLHRHGTEFENLYNNNSKKNESLSKQIFKIYQEYRAIMDKTINNLRDIGAKKIETRNIEGKIAYLSQKHYDKSIEKLQQDIEEIKQENVQLQKNIK</sequence>
<dbReference type="InParanoid" id="G0QKF9"/>
<dbReference type="GO" id="GO:2000060">
    <property type="term" value="P:positive regulation of ubiquitin-dependent protein catabolic process"/>
    <property type="evidence" value="ECO:0007669"/>
    <property type="project" value="TreeGrafter"/>
</dbReference>
<reference evidence="5 6" key="1">
    <citation type="submission" date="2011-07" db="EMBL/GenBank/DDBJ databases">
        <authorList>
            <person name="Coyne R."/>
            <person name="Brami D."/>
            <person name="Johnson J."/>
            <person name="Hostetler J."/>
            <person name="Hannick L."/>
            <person name="Clark T."/>
            <person name="Cassidy-Hanley D."/>
            <person name="Inman J."/>
        </authorList>
    </citation>
    <scope>NUCLEOTIDE SEQUENCE [LARGE SCALE GENOMIC DNA]</scope>
    <source>
        <strain evidence="5 6">G5</strain>
    </source>
</reference>
<dbReference type="AlphaFoldDB" id="G0QKF9"/>
<evidence type="ECO:0000259" key="3">
    <source>
        <dbReference type="Pfam" id="PF05667"/>
    </source>
</evidence>
<feature type="domain" description="CCDC22 coiled-coil" evidence="3">
    <location>
        <begin position="195"/>
        <end position="356"/>
    </location>
</feature>
<gene>
    <name evidence="5" type="ORF">IMG5_017280</name>
</gene>
<evidence type="ECO:0000313" key="5">
    <source>
        <dbReference type="EMBL" id="EGR34300.1"/>
    </source>
</evidence>
<comment type="similarity">
    <text evidence="1">Belongs to the CCDC22 family.</text>
</comment>
<feature type="domain" description="CCDC22 N-terminal" evidence="4">
    <location>
        <begin position="4"/>
        <end position="105"/>
    </location>
</feature>
<evidence type="ECO:0000256" key="1">
    <source>
        <dbReference type="ARBA" id="ARBA00006438"/>
    </source>
</evidence>
<protein>
    <submittedName>
        <fullName evidence="5">Uncharacterized protein</fullName>
    </submittedName>
</protein>
<keyword evidence="6" id="KW-1185">Reference proteome</keyword>
<dbReference type="STRING" id="857967.G0QKF9"/>
<dbReference type="PANTHER" id="PTHR15668:SF4">
    <property type="entry name" value="COILED-COIL DOMAIN-CONTAINING PROTEIN 22"/>
    <property type="match status" value="1"/>
</dbReference>
<organism evidence="5 6">
    <name type="scientific">Ichthyophthirius multifiliis</name>
    <name type="common">White spot disease agent</name>
    <name type="synonym">Ich</name>
    <dbReference type="NCBI Taxonomy" id="5932"/>
    <lineage>
        <taxon>Eukaryota</taxon>
        <taxon>Sar</taxon>
        <taxon>Alveolata</taxon>
        <taxon>Ciliophora</taxon>
        <taxon>Intramacronucleata</taxon>
        <taxon>Oligohymenophorea</taxon>
        <taxon>Hymenostomatida</taxon>
        <taxon>Ophryoglenina</taxon>
        <taxon>Ichthyophthirius</taxon>
    </lineage>
</organism>
<feature type="coiled-coil region" evidence="2">
    <location>
        <begin position="222"/>
        <end position="282"/>
    </location>
</feature>
<dbReference type="OrthoDB" id="303898at2759"/>
<evidence type="ECO:0000256" key="2">
    <source>
        <dbReference type="SAM" id="Coils"/>
    </source>
</evidence>
<dbReference type="PANTHER" id="PTHR15668">
    <property type="entry name" value="JM1 PROTEIN"/>
    <property type="match status" value="1"/>
</dbReference>
<evidence type="ECO:0000259" key="4">
    <source>
        <dbReference type="Pfam" id="PF21674"/>
    </source>
</evidence>
<dbReference type="InterPro" id="IPR048349">
    <property type="entry name" value="CCDC22_N"/>
</dbReference>
<dbReference type="Proteomes" id="UP000008983">
    <property type="component" value="Unassembled WGS sequence"/>
</dbReference>
<dbReference type="InterPro" id="IPR048348">
    <property type="entry name" value="CCDC22_CC"/>
</dbReference>
<dbReference type="eggNOG" id="ENOG502SRSD">
    <property type="taxonomic scope" value="Eukaryota"/>
</dbReference>
<evidence type="ECO:0000313" key="6">
    <source>
        <dbReference type="Proteomes" id="UP000008983"/>
    </source>
</evidence>
<name>G0QKF9_ICHMU</name>
<dbReference type="GeneID" id="14910488"/>
<feature type="coiled-coil region" evidence="2">
    <location>
        <begin position="355"/>
        <end position="382"/>
    </location>
</feature>
<dbReference type="RefSeq" id="XP_004039604.1">
    <property type="nucleotide sequence ID" value="XM_004039556.1"/>
</dbReference>
<dbReference type="Pfam" id="PF21674">
    <property type="entry name" value="CCDC22_N"/>
    <property type="match status" value="1"/>
</dbReference>
<dbReference type="InterPro" id="IPR008530">
    <property type="entry name" value="CCDC22"/>
</dbReference>
<accession>G0QKF9</accession>
<keyword evidence="2" id="KW-0175">Coiled coil</keyword>
<dbReference type="EMBL" id="GL983159">
    <property type="protein sequence ID" value="EGR34300.1"/>
    <property type="molecule type" value="Genomic_DNA"/>
</dbReference>
<dbReference type="GO" id="GO:0097602">
    <property type="term" value="F:cullin family protein binding"/>
    <property type="evidence" value="ECO:0007669"/>
    <property type="project" value="TreeGrafter"/>
</dbReference>